<dbReference type="EMBL" id="JASBNA010000019">
    <property type="protein sequence ID" value="KAK7685764.1"/>
    <property type="molecule type" value="Genomic_DNA"/>
</dbReference>
<dbReference type="Proteomes" id="UP001385951">
    <property type="component" value="Unassembled WGS sequence"/>
</dbReference>
<dbReference type="AlphaFoldDB" id="A0AAW0G629"/>
<keyword evidence="2" id="KW-1185">Reference proteome</keyword>
<proteinExistence type="predicted"/>
<reference evidence="1 2" key="1">
    <citation type="submission" date="2022-09" db="EMBL/GenBank/DDBJ databases">
        <authorList>
            <person name="Palmer J.M."/>
        </authorList>
    </citation>
    <scope>NUCLEOTIDE SEQUENCE [LARGE SCALE GENOMIC DNA]</scope>
    <source>
        <strain evidence="1 2">DSM 7382</strain>
    </source>
</reference>
<evidence type="ECO:0008006" key="3">
    <source>
        <dbReference type="Google" id="ProtNLM"/>
    </source>
</evidence>
<sequence length="584" mass="66562">MDSILASYHALSEPPHWPHDPFDELLPHSYLISEGTPWALQWRVKRYHRDIAQLNGRLNELEPFINRLLPRELLAEVFKQYMLLCTPPGYHKAPNKGSEYAPYAWLQVAHVCRHWRYIALSYPLLFKYLHLRGRLHSVELISEWLTHSEEAPIYFLGQLDKDDACWDIVIPHLSHTVNLDIVLPQILDPEVDVAWPICPLMKSVSCELPDEGKDNPAADGLENFLKCLPYLEELVIDLNLNPVKWTTLPLPPSIKHLKIIAWSPRQANDIKEFISLIQTLPCLTELEMKNTMNPASDASIDTPDTIIIVPPLHNLRLSGSIGAMCLMLESIACVHGFHLNLYNITELPRLLNIFTSNEQIRVHFESLLGAKLRVYKDSGDYLIRFEGWSTSILDGVNYEVNDAVGILPTLTISIEQGSHQDTMETVDTLCGGIYPSLRSLESLSIALDDDRFDGDDPMIIISVCRQLKGLRRLHLSAHHALSYTFLKIFASRHEDFIFPQLVFLRIICFHGSGFKVNHILRIRDALVIRARRAAKPLDVLVLESSEPLEDWVDTEIREELDLVKNVVGELRLLELESDSGSDSD</sequence>
<dbReference type="Gene3D" id="3.80.10.10">
    <property type="entry name" value="Ribonuclease Inhibitor"/>
    <property type="match status" value="1"/>
</dbReference>
<evidence type="ECO:0000313" key="2">
    <source>
        <dbReference type="Proteomes" id="UP001385951"/>
    </source>
</evidence>
<accession>A0AAW0G629</accession>
<protein>
    <recommendedName>
        <fullName evidence="3">F-box domain-containing protein</fullName>
    </recommendedName>
</protein>
<organism evidence="1 2">
    <name type="scientific">Cerrena zonata</name>
    <dbReference type="NCBI Taxonomy" id="2478898"/>
    <lineage>
        <taxon>Eukaryota</taxon>
        <taxon>Fungi</taxon>
        <taxon>Dikarya</taxon>
        <taxon>Basidiomycota</taxon>
        <taxon>Agaricomycotina</taxon>
        <taxon>Agaricomycetes</taxon>
        <taxon>Polyporales</taxon>
        <taxon>Cerrenaceae</taxon>
        <taxon>Cerrena</taxon>
    </lineage>
</organism>
<name>A0AAW0G629_9APHY</name>
<dbReference type="SUPFAM" id="SSF52047">
    <property type="entry name" value="RNI-like"/>
    <property type="match status" value="1"/>
</dbReference>
<dbReference type="InterPro" id="IPR032675">
    <property type="entry name" value="LRR_dom_sf"/>
</dbReference>
<gene>
    <name evidence="1" type="ORF">QCA50_011110</name>
</gene>
<evidence type="ECO:0000313" key="1">
    <source>
        <dbReference type="EMBL" id="KAK7685764.1"/>
    </source>
</evidence>
<comment type="caution">
    <text evidence="1">The sequence shown here is derived from an EMBL/GenBank/DDBJ whole genome shotgun (WGS) entry which is preliminary data.</text>
</comment>